<organism evidence="2 3">
    <name type="scientific">Trifolium subterraneum</name>
    <name type="common">Subterranean clover</name>
    <dbReference type="NCBI Taxonomy" id="3900"/>
    <lineage>
        <taxon>Eukaryota</taxon>
        <taxon>Viridiplantae</taxon>
        <taxon>Streptophyta</taxon>
        <taxon>Embryophyta</taxon>
        <taxon>Tracheophyta</taxon>
        <taxon>Spermatophyta</taxon>
        <taxon>Magnoliopsida</taxon>
        <taxon>eudicotyledons</taxon>
        <taxon>Gunneridae</taxon>
        <taxon>Pentapetalae</taxon>
        <taxon>rosids</taxon>
        <taxon>fabids</taxon>
        <taxon>Fabales</taxon>
        <taxon>Fabaceae</taxon>
        <taxon>Papilionoideae</taxon>
        <taxon>50 kb inversion clade</taxon>
        <taxon>NPAAA clade</taxon>
        <taxon>Hologalegina</taxon>
        <taxon>IRL clade</taxon>
        <taxon>Trifolieae</taxon>
        <taxon>Trifolium</taxon>
    </lineage>
</organism>
<evidence type="ECO:0000313" key="2">
    <source>
        <dbReference type="EMBL" id="GAU30237.1"/>
    </source>
</evidence>
<feature type="domain" description="KEN" evidence="1">
    <location>
        <begin position="2"/>
        <end position="144"/>
    </location>
</feature>
<accession>A0A2Z6NKF1</accession>
<evidence type="ECO:0000259" key="1">
    <source>
        <dbReference type="PROSITE" id="PS51392"/>
    </source>
</evidence>
<proteinExistence type="predicted"/>
<name>A0A2Z6NKF1_TRISU</name>
<dbReference type="InterPro" id="IPR010513">
    <property type="entry name" value="KEN_dom"/>
</dbReference>
<dbReference type="GO" id="GO:0004540">
    <property type="term" value="F:RNA nuclease activity"/>
    <property type="evidence" value="ECO:0007669"/>
    <property type="project" value="InterPro"/>
</dbReference>
<sequence>MTRDRKNFVKSLGNKIDIGKRGKPSVAGRKFMRQIFFADEDLLNHNQSRPLKPVNIFITEDLTPKISLKFGISENPPRNVNSYLIGLAKIPNPNHIQPYDGNYTSDLLRITRNSYQHQNRDNITILIGVDPSDFDRFFGEQSGE</sequence>
<gene>
    <name evidence="2" type="ORF">TSUD_67890</name>
</gene>
<dbReference type="PROSITE" id="PS51392">
    <property type="entry name" value="KEN"/>
    <property type="match status" value="1"/>
</dbReference>
<dbReference type="AlphaFoldDB" id="A0A2Z6NKF1"/>
<evidence type="ECO:0000313" key="3">
    <source>
        <dbReference type="Proteomes" id="UP000242715"/>
    </source>
</evidence>
<dbReference type="GO" id="GO:0006397">
    <property type="term" value="P:mRNA processing"/>
    <property type="evidence" value="ECO:0007669"/>
    <property type="project" value="InterPro"/>
</dbReference>
<protein>
    <recommendedName>
        <fullName evidence="1">KEN domain-containing protein</fullName>
    </recommendedName>
</protein>
<dbReference type="Proteomes" id="UP000242715">
    <property type="component" value="Unassembled WGS sequence"/>
</dbReference>
<dbReference type="EMBL" id="DF973421">
    <property type="protein sequence ID" value="GAU30237.1"/>
    <property type="molecule type" value="Genomic_DNA"/>
</dbReference>
<keyword evidence="3" id="KW-1185">Reference proteome</keyword>
<reference evidence="3" key="1">
    <citation type="journal article" date="2017" name="Front. Plant Sci.">
        <title>Climate Clever Clovers: New Paradigm to Reduce the Environmental Footprint of Ruminants by Breeding Low Methanogenic Forages Utilizing Haplotype Variation.</title>
        <authorList>
            <person name="Kaur P."/>
            <person name="Appels R."/>
            <person name="Bayer P.E."/>
            <person name="Keeble-Gagnere G."/>
            <person name="Wang J."/>
            <person name="Hirakawa H."/>
            <person name="Shirasawa K."/>
            <person name="Vercoe P."/>
            <person name="Stefanova K."/>
            <person name="Durmic Z."/>
            <person name="Nichols P."/>
            <person name="Revell C."/>
            <person name="Isobe S.N."/>
            <person name="Edwards D."/>
            <person name="Erskine W."/>
        </authorList>
    </citation>
    <scope>NUCLEOTIDE SEQUENCE [LARGE SCALE GENOMIC DNA]</scope>
    <source>
        <strain evidence="3">cv. Daliak</strain>
    </source>
</reference>